<dbReference type="Pfam" id="PF03466">
    <property type="entry name" value="LysR_substrate"/>
    <property type="match status" value="1"/>
</dbReference>
<dbReference type="InterPro" id="IPR058163">
    <property type="entry name" value="LysR-type_TF_proteobact-type"/>
</dbReference>
<dbReference type="GO" id="GO:0043565">
    <property type="term" value="F:sequence-specific DNA binding"/>
    <property type="evidence" value="ECO:0007669"/>
    <property type="project" value="TreeGrafter"/>
</dbReference>
<name>A0A0A7PL70_9SPHN</name>
<dbReference type="PANTHER" id="PTHR30537">
    <property type="entry name" value="HTH-TYPE TRANSCRIPTIONAL REGULATOR"/>
    <property type="match status" value="1"/>
</dbReference>
<dbReference type="EMBL" id="CP009122">
    <property type="protein sequence ID" value="AJA10704.1"/>
    <property type="molecule type" value="Genomic_DNA"/>
</dbReference>
<dbReference type="Proteomes" id="UP000030907">
    <property type="component" value="Chromosome"/>
</dbReference>
<dbReference type="FunFam" id="1.10.10.10:FF:000001">
    <property type="entry name" value="LysR family transcriptional regulator"/>
    <property type="match status" value="1"/>
</dbReference>
<dbReference type="InterPro" id="IPR000847">
    <property type="entry name" value="LysR_HTH_N"/>
</dbReference>
<keyword evidence="7" id="KW-1185">Reference proteome</keyword>
<dbReference type="GO" id="GO:0006351">
    <property type="term" value="P:DNA-templated transcription"/>
    <property type="evidence" value="ECO:0007669"/>
    <property type="project" value="TreeGrafter"/>
</dbReference>
<organism evidence="6 7">
    <name type="scientific">Sphingopyxis fribergensis</name>
    <dbReference type="NCBI Taxonomy" id="1515612"/>
    <lineage>
        <taxon>Bacteria</taxon>
        <taxon>Pseudomonadati</taxon>
        <taxon>Pseudomonadota</taxon>
        <taxon>Alphaproteobacteria</taxon>
        <taxon>Sphingomonadales</taxon>
        <taxon>Sphingomonadaceae</taxon>
        <taxon>Sphingopyxis</taxon>
    </lineage>
</organism>
<keyword evidence="2" id="KW-0805">Transcription regulation</keyword>
<dbReference type="PRINTS" id="PR00039">
    <property type="entry name" value="HTHLYSR"/>
</dbReference>
<dbReference type="InterPro" id="IPR036390">
    <property type="entry name" value="WH_DNA-bd_sf"/>
</dbReference>
<dbReference type="HOGENOM" id="CLU_039613_16_2_5"/>
<dbReference type="RefSeq" id="WP_039577470.1">
    <property type="nucleotide sequence ID" value="NZ_CP009122.1"/>
</dbReference>
<dbReference type="SUPFAM" id="SSF46785">
    <property type="entry name" value="Winged helix' DNA-binding domain"/>
    <property type="match status" value="1"/>
</dbReference>
<reference evidence="6 7" key="1">
    <citation type="journal article" date="2015" name="Int. J. Syst. Evol. Microbiol.">
        <title>Description of Sphingopyxis fribergensis sp. nov. - a soil bacterium with the ability to degrade styrene and phenylacetic acid.</title>
        <authorList>
            <person name="Oelschlagel M."/>
            <person name="Ruckert C."/>
            <person name="Kalinowski J."/>
            <person name="Schmidt G."/>
            <person name="Schlomann M."/>
            <person name="Tischler D."/>
        </authorList>
    </citation>
    <scope>NUCLEOTIDE SEQUENCE [LARGE SCALE GENOMIC DNA]</scope>
    <source>
        <strain evidence="6 7">Kp5.2</strain>
    </source>
</reference>
<evidence type="ECO:0000259" key="5">
    <source>
        <dbReference type="PROSITE" id="PS50931"/>
    </source>
</evidence>
<dbReference type="KEGG" id="sphk:SKP52_19175"/>
<dbReference type="GO" id="GO:0003700">
    <property type="term" value="F:DNA-binding transcription factor activity"/>
    <property type="evidence" value="ECO:0007669"/>
    <property type="project" value="InterPro"/>
</dbReference>
<keyword evidence="3" id="KW-0238">DNA-binding</keyword>
<dbReference type="SUPFAM" id="SSF53850">
    <property type="entry name" value="Periplasmic binding protein-like II"/>
    <property type="match status" value="1"/>
</dbReference>
<dbReference type="PANTHER" id="PTHR30537:SF5">
    <property type="entry name" value="HTH-TYPE TRANSCRIPTIONAL ACTIVATOR TTDR-RELATED"/>
    <property type="match status" value="1"/>
</dbReference>
<keyword evidence="4" id="KW-0804">Transcription</keyword>
<evidence type="ECO:0000256" key="1">
    <source>
        <dbReference type="ARBA" id="ARBA00009437"/>
    </source>
</evidence>
<evidence type="ECO:0000256" key="3">
    <source>
        <dbReference type="ARBA" id="ARBA00023125"/>
    </source>
</evidence>
<feature type="domain" description="HTH lysR-type" evidence="5">
    <location>
        <begin position="7"/>
        <end position="59"/>
    </location>
</feature>
<dbReference type="PROSITE" id="PS50931">
    <property type="entry name" value="HTH_LYSR"/>
    <property type="match status" value="1"/>
</dbReference>
<evidence type="ECO:0000313" key="6">
    <source>
        <dbReference type="EMBL" id="AJA10704.1"/>
    </source>
</evidence>
<dbReference type="InterPro" id="IPR005119">
    <property type="entry name" value="LysR_subst-bd"/>
</dbReference>
<sequence>MDRLLTLEMFVAVASEGGFAAAARKLGSSPPAVTRGIAALEARLGTSLFHRSTRAVALTDAGAAFLEQARRILADLAGAERALRGAEAEPRGQLYLTAPVMFGRLHVLPVVGALMAQHRDLAVRMMLIDRDVRIVEEGIDVAVRIGPLADSGLKAVRIGWVRQMLVASPAYLARRGAPVRVADLAGHDLIAAMGPRAAGEWQFVSGRWRVDPRPRLVLNTVDGLLAAAEAGLGIANLLSYQVIKAVDAGRLISLLAAEQPAALPVHLLFEPSRAGLPAVRLFIAEMKARMRMAGLV</sequence>
<dbReference type="Pfam" id="PF00126">
    <property type="entry name" value="HTH_1"/>
    <property type="match status" value="1"/>
</dbReference>
<dbReference type="InterPro" id="IPR036388">
    <property type="entry name" value="WH-like_DNA-bd_sf"/>
</dbReference>
<proteinExistence type="inferred from homology"/>
<evidence type="ECO:0000313" key="7">
    <source>
        <dbReference type="Proteomes" id="UP000030907"/>
    </source>
</evidence>
<gene>
    <name evidence="6" type="ORF">SKP52_19175</name>
</gene>
<evidence type="ECO:0000256" key="2">
    <source>
        <dbReference type="ARBA" id="ARBA00023015"/>
    </source>
</evidence>
<dbReference type="STRING" id="1515612.SKP52_19175"/>
<dbReference type="OrthoDB" id="9786526at2"/>
<dbReference type="AlphaFoldDB" id="A0A0A7PL70"/>
<evidence type="ECO:0000256" key="4">
    <source>
        <dbReference type="ARBA" id="ARBA00023163"/>
    </source>
</evidence>
<dbReference type="Gene3D" id="3.40.190.290">
    <property type="match status" value="1"/>
</dbReference>
<accession>A0A0A7PL70</accession>
<dbReference type="Gene3D" id="1.10.10.10">
    <property type="entry name" value="Winged helix-like DNA-binding domain superfamily/Winged helix DNA-binding domain"/>
    <property type="match status" value="1"/>
</dbReference>
<protein>
    <submittedName>
        <fullName evidence="6">LysR family transcriptional regulator</fullName>
    </submittedName>
</protein>
<comment type="similarity">
    <text evidence="1">Belongs to the LysR transcriptional regulatory family.</text>
</comment>